<feature type="non-terminal residue" evidence="2">
    <location>
        <position position="1"/>
    </location>
</feature>
<dbReference type="EMBL" id="BKCJ011211304">
    <property type="protein sequence ID" value="GFD04376.1"/>
    <property type="molecule type" value="Genomic_DNA"/>
</dbReference>
<evidence type="ECO:0000256" key="1">
    <source>
        <dbReference type="SAM" id="MobiDB-lite"/>
    </source>
</evidence>
<reference evidence="2" key="1">
    <citation type="journal article" date="2019" name="Sci. Rep.">
        <title>Draft genome of Tanacetum cinerariifolium, the natural source of mosquito coil.</title>
        <authorList>
            <person name="Yamashiro T."/>
            <person name="Shiraishi A."/>
            <person name="Satake H."/>
            <person name="Nakayama K."/>
        </authorList>
    </citation>
    <scope>NUCLEOTIDE SEQUENCE</scope>
</reference>
<evidence type="ECO:0000313" key="2">
    <source>
        <dbReference type="EMBL" id="GFD04376.1"/>
    </source>
</evidence>
<sequence>GAAHGPGRAAVSARLTLVAHRDSDHSGLDFGGRAAASAHRPEHQPDDAVGAVAGHRHSGRPGYGGRSRRRPARSAARRHARRARHRFRARQAGVFADCRPPAGAPGAGASHLRRGVRGAHWGLLFLYRAGHDA</sequence>
<feature type="region of interest" description="Disordered" evidence="1">
    <location>
        <begin position="91"/>
        <end position="110"/>
    </location>
</feature>
<proteinExistence type="predicted"/>
<feature type="region of interest" description="Disordered" evidence="1">
    <location>
        <begin position="23"/>
        <end position="86"/>
    </location>
</feature>
<dbReference type="AlphaFoldDB" id="A0A699T607"/>
<protein>
    <submittedName>
        <fullName evidence="2">Uncharacterized protein</fullName>
    </submittedName>
</protein>
<feature type="compositionally biased region" description="Basic residues" evidence="1">
    <location>
        <begin position="66"/>
        <end position="86"/>
    </location>
</feature>
<organism evidence="2">
    <name type="scientific">Tanacetum cinerariifolium</name>
    <name type="common">Dalmatian daisy</name>
    <name type="synonym">Chrysanthemum cinerariifolium</name>
    <dbReference type="NCBI Taxonomy" id="118510"/>
    <lineage>
        <taxon>Eukaryota</taxon>
        <taxon>Viridiplantae</taxon>
        <taxon>Streptophyta</taxon>
        <taxon>Embryophyta</taxon>
        <taxon>Tracheophyta</taxon>
        <taxon>Spermatophyta</taxon>
        <taxon>Magnoliopsida</taxon>
        <taxon>eudicotyledons</taxon>
        <taxon>Gunneridae</taxon>
        <taxon>Pentapetalae</taxon>
        <taxon>asterids</taxon>
        <taxon>campanulids</taxon>
        <taxon>Asterales</taxon>
        <taxon>Asteraceae</taxon>
        <taxon>Asteroideae</taxon>
        <taxon>Anthemideae</taxon>
        <taxon>Anthemidinae</taxon>
        <taxon>Tanacetum</taxon>
    </lineage>
</organism>
<comment type="caution">
    <text evidence="2">The sequence shown here is derived from an EMBL/GenBank/DDBJ whole genome shotgun (WGS) entry which is preliminary data.</text>
</comment>
<accession>A0A699T607</accession>
<gene>
    <name evidence="2" type="ORF">Tci_876345</name>
</gene>
<name>A0A699T607_TANCI</name>